<dbReference type="EMBL" id="HBIH01006534">
    <property type="protein sequence ID" value="CAE0322114.1"/>
    <property type="molecule type" value="Transcribed_RNA"/>
</dbReference>
<reference evidence="2" key="1">
    <citation type="submission" date="2021-01" db="EMBL/GenBank/DDBJ databases">
        <authorList>
            <person name="Corre E."/>
            <person name="Pelletier E."/>
            <person name="Niang G."/>
            <person name="Scheremetjew M."/>
            <person name="Finn R."/>
            <person name="Kale V."/>
            <person name="Holt S."/>
            <person name="Cochrane G."/>
            <person name="Meng A."/>
            <person name="Brown T."/>
            <person name="Cohen L."/>
        </authorList>
    </citation>
    <scope>NUCLEOTIDE SEQUENCE</scope>
    <source>
        <strain evidence="2">S3</strain>
    </source>
</reference>
<sequence>MQITGGLRLSGRCNVGRYFLGLSSTSAGSIIVMTVSLARLLLLDFLLELLLPHPGLAVGPDSRQELVLEGLVPLAANLGDVFKRLMVLVKEVLWKLVHILTVPELCEGDLASFFEGAILIQDFMNLVLDFSLKVQVLQQTRDHFGNVLSLGVLRFQDLVLDHLLDGPEDIRILDVFEDQLTLFVV</sequence>
<gene>
    <name evidence="2" type="ORF">SINC0208_LOCUS2697</name>
</gene>
<organism evidence="2">
    <name type="scientific">Strombidium inclinatum</name>
    <dbReference type="NCBI Taxonomy" id="197538"/>
    <lineage>
        <taxon>Eukaryota</taxon>
        <taxon>Sar</taxon>
        <taxon>Alveolata</taxon>
        <taxon>Ciliophora</taxon>
        <taxon>Intramacronucleata</taxon>
        <taxon>Spirotrichea</taxon>
        <taxon>Oligotrichia</taxon>
        <taxon>Strombidiidae</taxon>
        <taxon>Strombidium</taxon>
    </lineage>
</organism>
<evidence type="ECO:0000256" key="1">
    <source>
        <dbReference type="SAM" id="Phobius"/>
    </source>
</evidence>
<proteinExistence type="predicted"/>
<evidence type="ECO:0000313" key="2">
    <source>
        <dbReference type="EMBL" id="CAE0322114.1"/>
    </source>
</evidence>
<keyword evidence="1" id="KW-0472">Membrane</keyword>
<dbReference type="AlphaFoldDB" id="A0A7S3IFC9"/>
<keyword evidence="1" id="KW-0812">Transmembrane</keyword>
<feature type="transmembrane region" description="Helical" evidence="1">
    <location>
        <begin position="18"/>
        <end position="42"/>
    </location>
</feature>
<keyword evidence="1" id="KW-1133">Transmembrane helix</keyword>
<protein>
    <submittedName>
        <fullName evidence="2">Uncharacterized protein</fullName>
    </submittedName>
</protein>
<name>A0A7S3IFC9_9SPIT</name>
<accession>A0A7S3IFC9</accession>